<gene>
    <name evidence="2" type="ORF">AVEN_265783_1</name>
</gene>
<evidence type="ECO:0000313" key="3">
    <source>
        <dbReference type="Proteomes" id="UP000499080"/>
    </source>
</evidence>
<feature type="compositionally biased region" description="Basic and acidic residues" evidence="1">
    <location>
        <begin position="10"/>
        <end position="28"/>
    </location>
</feature>
<dbReference type="AlphaFoldDB" id="A0A4Y2L6Q8"/>
<feature type="region of interest" description="Disordered" evidence="1">
    <location>
        <begin position="1"/>
        <end position="36"/>
    </location>
</feature>
<accession>A0A4Y2L6Q8</accession>
<dbReference type="Proteomes" id="UP000499080">
    <property type="component" value="Unassembled WGS sequence"/>
</dbReference>
<keyword evidence="3" id="KW-1185">Reference proteome</keyword>
<organism evidence="2 3">
    <name type="scientific">Araneus ventricosus</name>
    <name type="common">Orbweaver spider</name>
    <name type="synonym">Epeira ventricosa</name>
    <dbReference type="NCBI Taxonomy" id="182803"/>
    <lineage>
        <taxon>Eukaryota</taxon>
        <taxon>Metazoa</taxon>
        <taxon>Ecdysozoa</taxon>
        <taxon>Arthropoda</taxon>
        <taxon>Chelicerata</taxon>
        <taxon>Arachnida</taxon>
        <taxon>Araneae</taxon>
        <taxon>Araneomorphae</taxon>
        <taxon>Entelegynae</taxon>
        <taxon>Araneoidea</taxon>
        <taxon>Araneidae</taxon>
        <taxon>Araneus</taxon>
    </lineage>
</organism>
<sequence length="95" mass="10374">MESDGQSSGRSDEKYVDGRSAKSSVHPDSRHRRPDVKYARLHNVTLDVASSTYANAPAKGVEMCRCPREYIGTSCQSTVGSCPDITEAQARPPEM</sequence>
<dbReference type="EMBL" id="BGPR01005449">
    <property type="protein sequence ID" value="GBN10308.1"/>
    <property type="molecule type" value="Genomic_DNA"/>
</dbReference>
<name>A0A4Y2L6Q8_ARAVE</name>
<evidence type="ECO:0000313" key="2">
    <source>
        <dbReference type="EMBL" id="GBN10308.1"/>
    </source>
</evidence>
<reference evidence="2 3" key="1">
    <citation type="journal article" date="2019" name="Sci. Rep.">
        <title>Orb-weaving spider Araneus ventricosus genome elucidates the spidroin gene catalogue.</title>
        <authorList>
            <person name="Kono N."/>
            <person name="Nakamura H."/>
            <person name="Ohtoshi R."/>
            <person name="Moran D.A.P."/>
            <person name="Shinohara A."/>
            <person name="Yoshida Y."/>
            <person name="Fujiwara M."/>
            <person name="Mori M."/>
            <person name="Tomita M."/>
            <person name="Arakawa K."/>
        </authorList>
    </citation>
    <scope>NUCLEOTIDE SEQUENCE [LARGE SCALE GENOMIC DNA]</scope>
</reference>
<evidence type="ECO:0000256" key="1">
    <source>
        <dbReference type="SAM" id="MobiDB-lite"/>
    </source>
</evidence>
<proteinExistence type="predicted"/>
<comment type="caution">
    <text evidence="2">The sequence shown here is derived from an EMBL/GenBank/DDBJ whole genome shotgun (WGS) entry which is preliminary data.</text>
</comment>
<protein>
    <submittedName>
        <fullName evidence="2">Uncharacterized protein</fullName>
    </submittedName>
</protein>